<evidence type="ECO:0000256" key="6">
    <source>
        <dbReference type="ARBA" id="ARBA00023136"/>
    </source>
</evidence>
<feature type="non-terminal residue" evidence="9">
    <location>
        <position position="52"/>
    </location>
</feature>
<evidence type="ECO:0000256" key="8">
    <source>
        <dbReference type="ARBA" id="ARBA00023224"/>
    </source>
</evidence>
<evidence type="ECO:0000256" key="4">
    <source>
        <dbReference type="ARBA" id="ARBA00022725"/>
    </source>
</evidence>
<organism evidence="9 10">
    <name type="scientific">Diploptera punctata</name>
    <name type="common">Pacific beetle cockroach</name>
    <dbReference type="NCBI Taxonomy" id="6984"/>
    <lineage>
        <taxon>Eukaryota</taxon>
        <taxon>Metazoa</taxon>
        <taxon>Ecdysozoa</taxon>
        <taxon>Arthropoda</taxon>
        <taxon>Hexapoda</taxon>
        <taxon>Insecta</taxon>
        <taxon>Pterygota</taxon>
        <taxon>Neoptera</taxon>
        <taxon>Polyneoptera</taxon>
        <taxon>Dictyoptera</taxon>
        <taxon>Blattodea</taxon>
        <taxon>Blaberoidea</taxon>
        <taxon>Blaberidae</taxon>
        <taxon>Diplopterinae</taxon>
        <taxon>Diploptera</taxon>
    </lineage>
</organism>
<dbReference type="GO" id="GO:0016020">
    <property type="term" value="C:membrane"/>
    <property type="evidence" value="ECO:0007669"/>
    <property type="project" value="UniProtKB-SubCell"/>
</dbReference>
<sequence>AEDVKFAAYSCEWIGAPVAEQKALMFITAAANKEFIISAGGFIPATRETMLA</sequence>
<keyword evidence="8" id="KW-0807">Transducer</keyword>
<comment type="subcellular location">
    <subcellularLocation>
        <location evidence="1">Membrane</location>
        <topology evidence="1">Multi-pass membrane protein</topology>
    </subcellularLocation>
</comment>
<dbReference type="InterPro" id="IPR004117">
    <property type="entry name" value="7tm6_olfct_rcpt"/>
</dbReference>
<evidence type="ECO:0000256" key="3">
    <source>
        <dbReference type="ARBA" id="ARBA00022692"/>
    </source>
</evidence>
<keyword evidence="5" id="KW-1133">Transmembrane helix</keyword>
<accession>A0AAD7ZBT4</accession>
<gene>
    <name evidence="9" type="ORF">L9F63_005997</name>
</gene>
<evidence type="ECO:0000256" key="7">
    <source>
        <dbReference type="ARBA" id="ARBA00023170"/>
    </source>
</evidence>
<dbReference type="EMBL" id="JASPKZ010009358">
    <property type="protein sequence ID" value="KAJ9577426.1"/>
    <property type="molecule type" value="Genomic_DNA"/>
</dbReference>
<dbReference type="Proteomes" id="UP001233999">
    <property type="component" value="Unassembled WGS sequence"/>
</dbReference>
<name>A0AAD7ZBT4_DIPPU</name>
<evidence type="ECO:0000313" key="9">
    <source>
        <dbReference type="EMBL" id="KAJ9577426.1"/>
    </source>
</evidence>
<dbReference type="Pfam" id="PF02949">
    <property type="entry name" value="7tm_6"/>
    <property type="match status" value="1"/>
</dbReference>
<dbReference type="GO" id="GO:0004984">
    <property type="term" value="F:olfactory receptor activity"/>
    <property type="evidence" value="ECO:0007669"/>
    <property type="project" value="InterPro"/>
</dbReference>
<keyword evidence="2" id="KW-0716">Sensory transduction</keyword>
<evidence type="ECO:0000256" key="1">
    <source>
        <dbReference type="ARBA" id="ARBA00004141"/>
    </source>
</evidence>
<keyword evidence="7" id="KW-0675">Receptor</keyword>
<keyword evidence="6" id="KW-0472">Membrane</keyword>
<reference evidence="9" key="2">
    <citation type="submission" date="2023-05" db="EMBL/GenBank/DDBJ databases">
        <authorList>
            <person name="Fouks B."/>
        </authorList>
    </citation>
    <scope>NUCLEOTIDE SEQUENCE</scope>
    <source>
        <strain evidence="9">Stay&amp;Tobe</strain>
        <tissue evidence="9">Testes</tissue>
    </source>
</reference>
<keyword evidence="3" id="KW-0812">Transmembrane</keyword>
<evidence type="ECO:0000313" key="10">
    <source>
        <dbReference type="Proteomes" id="UP001233999"/>
    </source>
</evidence>
<comment type="caution">
    <text evidence="9">The sequence shown here is derived from an EMBL/GenBank/DDBJ whole genome shotgun (WGS) entry which is preliminary data.</text>
</comment>
<evidence type="ECO:0000256" key="2">
    <source>
        <dbReference type="ARBA" id="ARBA00022606"/>
    </source>
</evidence>
<evidence type="ECO:0000256" key="5">
    <source>
        <dbReference type="ARBA" id="ARBA00022989"/>
    </source>
</evidence>
<dbReference type="GO" id="GO:0005549">
    <property type="term" value="F:odorant binding"/>
    <property type="evidence" value="ECO:0007669"/>
    <property type="project" value="InterPro"/>
</dbReference>
<reference evidence="9" key="1">
    <citation type="journal article" date="2023" name="IScience">
        <title>Live-bearing cockroach genome reveals convergent evolutionary mechanisms linked to viviparity in insects and beyond.</title>
        <authorList>
            <person name="Fouks B."/>
            <person name="Harrison M.C."/>
            <person name="Mikhailova A.A."/>
            <person name="Marchal E."/>
            <person name="English S."/>
            <person name="Carruthers M."/>
            <person name="Jennings E.C."/>
            <person name="Chiamaka E.L."/>
            <person name="Frigard R.A."/>
            <person name="Pippel M."/>
            <person name="Attardo G.M."/>
            <person name="Benoit J.B."/>
            <person name="Bornberg-Bauer E."/>
            <person name="Tobe S.S."/>
        </authorList>
    </citation>
    <scope>NUCLEOTIDE SEQUENCE</scope>
    <source>
        <strain evidence="9">Stay&amp;Tobe</strain>
    </source>
</reference>
<protein>
    <submittedName>
        <fullName evidence="9">Uncharacterized protein</fullName>
    </submittedName>
</protein>
<keyword evidence="10" id="KW-1185">Reference proteome</keyword>
<feature type="non-terminal residue" evidence="9">
    <location>
        <position position="1"/>
    </location>
</feature>
<keyword evidence="4" id="KW-0552">Olfaction</keyword>
<dbReference type="AlphaFoldDB" id="A0AAD7ZBT4"/>
<proteinExistence type="predicted"/>
<dbReference type="GO" id="GO:0007165">
    <property type="term" value="P:signal transduction"/>
    <property type="evidence" value="ECO:0007669"/>
    <property type="project" value="UniProtKB-KW"/>
</dbReference>